<dbReference type="Gene3D" id="3.40.50.1000">
    <property type="entry name" value="HAD superfamily/HAD-like"/>
    <property type="match status" value="1"/>
</dbReference>
<proteinExistence type="inferred from homology"/>
<dbReference type="NCBIfam" id="TIGR01428">
    <property type="entry name" value="HAD_type_II"/>
    <property type="match status" value="1"/>
</dbReference>
<dbReference type="InterPro" id="IPR006439">
    <property type="entry name" value="HAD-SF_hydro_IA"/>
</dbReference>
<name>A0A7R6P6C7_9GAMM</name>
<reference evidence="4 5" key="1">
    <citation type="journal article" date="2008" name="Int. J. Syst. Evol. Microbiol.">
        <title>Neptunomonas japonica sp. nov., an Osedax japonicus symbiont-like bacterium isolated from sediment adjacent to sperm whale carcasses off Kagoshima, Japan.</title>
        <authorList>
            <person name="Miyazaki M."/>
            <person name="Nogi Y."/>
            <person name="Fujiwara Y."/>
            <person name="Kawato M."/>
            <person name="Kubokawa K."/>
            <person name="Horikoshi K."/>
        </authorList>
    </citation>
    <scope>NUCLEOTIDE SEQUENCE [LARGE SCALE GENOMIC DNA]</scope>
    <source>
        <strain evidence="4 5">JAMM 1380</strain>
    </source>
</reference>
<dbReference type="PANTHER" id="PTHR43316">
    <property type="entry name" value="HYDROLASE, HALOACID DELAHOGENASE-RELATED"/>
    <property type="match status" value="1"/>
</dbReference>
<dbReference type="InterPro" id="IPR023198">
    <property type="entry name" value="PGP-like_dom2"/>
</dbReference>
<dbReference type="InterPro" id="IPR036412">
    <property type="entry name" value="HAD-like_sf"/>
</dbReference>
<keyword evidence="2 3" id="KW-0378">Hydrolase</keyword>
<dbReference type="InterPro" id="IPR051540">
    <property type="entry name" value="S-2-haloacid_dehalogenase"/>
</dbReference>
<dbReference type="Proteomes" id="UP000595332">
    <property type="component" value="Chromosome"/>
</dbReference>
<dbReference type="SFLD" id="SFLDS00003">
    <property type="entry name" value="Haloacid_Dehalogenase"/>
    <property type="match status" value="1"/>
</dbReference>
<gene>
    <name evidence="4" type="ORF">NEJAP_0125</name>
</gene>
<dbReference type="InterPro" id="IPR006328">
    <property type="entry name" value="2-HAD"/>
</dbReference>
<dbReference type="PANTHER" id="PTHR43316:SF3">
    <property type="entry name" value="HALOACID DEHALOGENASE, TYPE II (AFU_ORTHOLOGUE AFUA_2G07750)-RELATED"/>
    <property type="match status" value="1"/>
</dbReference>
<dbReference type="EMBL" id="AP014546">
    <property type="protein sequence ID" value="BBB28084.1"/>
    <property type="molecule type" value="Genomic_DNA"/>
</dbReference>
<organism evidence="4 5">
    <name type="scientific">Neptunomonas japonica JAMM 1380</name>
    <dbReference type="NCBI Taxonomy" id="1441457"/>
    <lineage>
        <taxon>Bacteria</taxon>
        <taxon>Pseudomonadati</taxon>
        <taxon>Pseudomonadota</taxon>
        <taxon>Gammaproteobacteria</taxon>
        <taxon>Oceanospirillales</taxon>
        <taxon>Oceanospirillaceae</taxon>
        <taxon>Neptunomonas</taxon>
    </lineage>
</organism>
<dbReference type="KEGG" id="njp:NEJAP_0125"/>
<dbReference type="SUPFAM" id="SSF56784">
    <property type="entry name" value="HAD-like"/>
    <property type="match status" value="1"/>
</dbReference>
<dbReference type="AlphaFoldDB" id="A0A7R6P6C7"/>
<evidence type="ECO:0000313" key="5">
    <source>
        <dbReference type="Proteomes" id="UP000595332"/>
    </source>
</evidence>
<dbReference type="RefSeq" id="WP_201348820.1">
    <property type="nucleotide sequence ID" value="NZ_AP014546.1"/>
</dbReference>
<comment type="function">
    <text evidence="3">Catalyzes the hydrolytic dehalogenation of small (S)-2-haloalkanoic acids to yield the corresponding (R)-2-hydroxyalkanoic acids.</text>
</comment>
<evidence type="ECO:0000313" key="4">
    <source>
        <dbReference type="EMBL" id="BBB28084.1"/>
    </source>
</evidence>
<evidence type="ECO:0000256" key="1">
    <source>
        <dbReference type="ARBA" id="ARBA00008106"/>
    </source>
</evidence>
<dbReference type="GO" id="GO:0018784">
    <property type="term" value="F:(S)-2-haloacid dehalogenase activity"/>
    <property type="evidence" value="ECO:0007669"/>
    <property type="project" value="UniProtKB-UniRule"/>
</dbReference>
<dbReference type="NCBIfam" id="TIGR01493">
    <property type="entry name" value="HAD-SF-IA-v2"/>
    <property type="match status" value="1"/>
</dbReference>
<protein>
    <recommendedName>
        <fullName evidence="3">(S)-2-haloacid dehalogenase</fullName>
        <ecNumber evidence="3">3.8.1.2</ecNumber>
    </recommendedName>
    <alternativeName>
        <fullName evidence="3">2-haloalkanoic acid dehalogenase</fullName>
    </alternativeName>
    <alternativeName>
        <fullName evidence="3">Halocarboxylic acid halidohydrolase</fullName>
    </alternativeName>
    <alternativeName>
        <fullName evidence="3">L-2-haloacid dehalogenase</fullName>
    </alternativeName>
</protein>
<dbReference type="PRINTS" id="PR00413">
    <property type="entry name" value="HADHALOGNASE"/>
</dbReference>
<dbReference type="SFLD" id="SFLDG01129">
    <property type="entry name" value="C1.5:_HAD__Beta-PGM__Phosphata"/>
    <property type="match status" value="1"/>
</dbReference>
<dbReference type="Pfam" id="PF00702">
    <property type="entry name" value="Hydrolase"/>
    <property type="match status" value="1"/>
</dbReference>
<evidence type="ECO:0000256" key="2">
    <source>
        <dbReference type="ARBA" id="ARBA00022801"/>
    </source>
</evidence>
<dbReference type="EC" id="3.8.1.2" evidence="3"/>
<dbReference type="InterPro" id="IPR023214">
    <property type="entry name" value="HAD_sf"/>
</dbReference>
<comment type="catalytic activity">
    <reaction evidence="3">
        <text>an (S)-2-haloacid + H2O = a (2R)-2-hydroxycarboxylate + a halide anion + H(+)</text>
        <dbReference type="Rhea" id="RHEA:11192"/>
        <dbReference type="ChEBI" id="CHEBI:15377"/>
        <dbReference type="ChEBI" id="CHEBI:15378"/>
        <dbReference type="ChEBI" id="CHEBI:16042"/>
        <dbReference type="ChEBI" id="CHEBI:58314"/>
        <dbReference type="ChEBI" id="CHEBI:137405"/>
        <dbReference type="EC" id="3.8.1.2"/>
    </reaction>
</comment>
<keyword evidence="5" id="KW-1185">Reference proteome</keyword>
<sequence>MAITLAFDVYGTLINTHGLLTQLKELMGDSAQSFSDTWREKQLEYSFRRSLMRSYLPFSECTRSALEYACKSHRVDVSAEQKFQLLSLYAELPAFQDTQHGLAMLNHEQFRPYAFSNGTEAAVRKLLQASGADQYLLDIVSVDDIKSFKPDPAVYEYFLQRSASDKKQSWLISSNPFDVIGALNFGMKAAWVKRTDAALFDDWEVTPTLIVDSLERIGEQILQESGV</sequence>
<comment type="similarity">
    <text evidence="1 3">Belongs to the HAD-like hydrolase superfamily. S-2-haloalkanoic acid dehalogenase family.</text>
</comment>
<evidence type="ECO:0000256" key="3">
    <source>
        <dbReference type="RuleBase" id="RU368077"/>
    </source>
</evidence>
<accession>A0A7R6P6C7</accession>
<dbReference type="Gene3D" id="1.10.150.240">
    <property type="entry name" value="Putative phosphatase, domain 2"/>
    <property type="match status" value="1"/>
</dbReference>